<organism evidence="1 2">
    <name type="scientific">Mytilus coruscus</name>
    <name type="common">Sea mussel</name>
    <dbReference type="NCBI Taxonomy" id="42192"/>
    <lineage>
        <taxon>Eukaryota</taxon>
        <taxon>Metazoa</taxon>
        <taxon>Spiralia</taxon>
        <taxon>Lophotrochozoa</taxon>
        <taxon>Mollusca</taxon>
        <taxon>Bivalvia</taxon>
        <taxon>Autobranchia</taxon>
        <taxon>Pteriomorphia</taxon>
        <taxon>Mytilida</taxon>
        <taxon>Mytiloidea</taxon>
        <taxon>Mytilidae</taxon>
        <taxon>Mytilinae</taxon>
        <taxon>Mytilus</taxon>
    </lineage>
</organism>
<gene>
    <name evidence="1" type="ORF">MCOR_31992</name>
</gene>
<sequence>MMVLDEVGPDDEVGPENLEMVAGVAPGALGPVETHISVDAESSVGIYQGGTDEDQAGRIRAVMVSKNRLRQCPICGMVVSRKKTRRHVLIKHLPWFWSGSTACWDCCQQEIQASSLARWHPGEHRIGCFFDEEHLVSAGERISLPCQVEV</sequence>
<protein>
    <submittedName>
        <fullName evidence="1">Uncharacterized protein</fullName>
    </submittedName>
</protein>
<proteinExistence type="predicted"/>
<evidence type="ECO:0000313" key="1">
    <source>
        <dbReference type="EMBL" id="CAC5397565.1"/>
    </source>
</evidence>
<accession>A0A6J8CNJ4</accession>
<dbReference type="OrthoDB" id="10385427at2759"/>
<dbReference type="AlphaFoldDB" id="A0A6J8CNJ4"/>
<reference evidence="1 2" key="1">
    <citation type="submission" date="2020-06" db="EMBL/GenBank/DDBJ databases">
        <authorList>
            <person name="Li R."/>
            <person name="Bekaert M."/>
        </authorList>
    </citation>
    <scope>NUCLEOTIDE SEQUENCE [LARGE SCALE GENOMIC DNA]</scope>
    <source>
        <strain evidence="2">wild</strain>
    </source>
</reference>
<dbReference type="EMBL" id="CACVKT020005688">
    <property type="protein sequence ID" value="CAC5397565.1"/>
    <property type="molecule type" value="Genomic_DNA"/>
</dbReference>
<keyword evidence="2" id="KW-1185">Reference proteome</keyword>
<name>A0A6J8CNJ4_MYTCO</name>
<dbReference type="Proteomes" id="UP000507470">
    <property type="component" value="Unassembled WGS sequence"/>
</dbReference>
<evidence type="ECO:0000313" key="2">
    <source>
        <dbReference type="Proteomes" id="UP000507470"/>
    </source>
</evidence>